<comment type="caution">
    <text evidence="10">The sequence shown here is derived from an EMBL/GenBank/DDBJ whole genome shotgun (WGS) entry which is preliminary data.</text>
</comment>
<dbReference type="SUPFAM" id="SSF53850">
    <property type="entry name" value="Periplasmic binding protein-like II"/>
    <property type="match status" value="1"/>
</dbReference>
<dbReference type="GO" id="GO:0015833">
    <property type="term" value="P:peptide transport"/>
    <property type="evidence" value="ECO:0007669"/>
    <property type="project" value="UniProtKB-KW"/>
</dbReference>
<dbReference type="Gene3D" id="3.40.190.120">
    <property type="entry name" value="Osmoprotection protein (prox), domain 2"/>
    <property type="match status" value="1"/>
</dbReference>
<dbReference type="Pfam" id="PF00528">
    <property type="entry name" value="BPD_transp_1"/>
    <property type="match status" value="1"/>
</dbReference>
<dbReference type="GO" id="GO:0015031">
    <property type="term" value="P:protein transport"/>
    <property type="evidence" value="ECO:0007669"/>
    <property type="project" value="UniProtKB-KW"/>
</dbReference>
<feature type="transmembrane region" description="Helical" evidence="8">
    <location>
        <begin position="25"/>
        <end position="46"/>
    </location>
</feature>
<dbReference type="GO" id="GO:0031460">
    <property type="term" value="P:glycine betaine transport"/>
    <property type="evidence" value="ECO:0007669"/>
    <property type="project" value="TreeGrafter"/>
</dbReference>
<evidence type="ECO:0000256" key="5">
    <source>
        <dbReference type="ARBA" id="ARBA00023136"/>
    </source>
</evidence>
<dbReference type="CDD" id="cd13610">
    <property type="entry name" value="PBP2_ChoS"/>
    <property type="match status" value="1"/>
</dbReference>
<feature type="domain" description="ABC transmembrane type-1" evidence="9">
    <location>
        <begin position="19"/>
        <end position="198"/>
    </location>
</feature>
<evidence type="ECO:0000256" key="2">
    <source>
        <dbReference type="ARBA" id="ARBA00022448"/>
    </source>
</evidence>
<dbReference type="InterPro" id="IPR007210">
    <property type="entry name" value="ABC_Gly_betaine_transp_sub-bd"/>
</dbReference>
<dbReference type="InterPro" id="IPR000515">
    <property type="entry name" value="MetI-like"/>
</dbReference>
<proteinExistence type="inferred from homology"/>
<dbReference type="FunFam" id="1.10.3720.10:FF:000001">
    <property type="entry name" value="Glycine betaine ABC transporter, permease"/>
    <property type="match status" value="1"/>
</dbReference>
<dbReference type="FunFam" id="3.40.190.120:FF:000002">
    <property type="entry name" value="Osmoprotectant ABC transporter, permease protein"/>
    <property type="match status" value="1"/>
</dbReference>
<keyword evidence="4 8" id="KW-1133">Transmembrane helix</keyword>
<protein>
    <submittedName>
        <fullName evidence="10">Glycine/betaine ABC transporter permease</fullName>
    </submittedName>
</protein>
<dbReference type="Proteomes" id="UP000475928">
    <property type="component" value="Unassembled WGS sequence"/>
</dbReference>
<name>A0A6A0B582_9LACT</name>
<evidence type="ECO:0000259" key="9">
    <source>
        <dbReference type="PROSITE" id="PS50928"/>
    </source>
</evidence>
<keyword evidence="2 8" id="KW-0813">Transport</keyword>
<dbReference type="InterPro" id="IPR035906">
    <property type="entry name" value="MetI-like_sf"/>
</dbReference>
<feature type="transmembrane region" description="Helical" evidence="8">
    <location>
        <begin position="67"/>
        <end position="94"/>
    </location>
</feature>
<dbReference type="PANTHER" id="PTHR30177:SF4">
    <property type="entry name" value="OSMOPROTECTANT IMPORT PERMEASE PROTEIN OSMW"/>
    <property type="match status" value="1"/>
</dbReference>
<dbReference type="Pfam" id="PF04069">
    <property type="entry name" value="OpuAC"/>
    <property type="match status" value="1"/>
</dbReference>
<feature type="transmembrane region" description="Helical" evidence="8">
    <location>
        <begin position="145"/>
        <end position="172"/>
    </location>
</feature>
<dbReference type="PANTHER" id="PTHR30177">
    <property type="entry name" value="GLYCINE BETAINE/L-PROLINE TRANSPORT SYSTEM PERMEASE PROTEIN PROW"/>
    <property type="match status" value="1"/>
</dbReference>
<keyword evidence="5 8" id="KW-0472">Membrane</keyword>
<organism evidence="10 11">
    <name type="scientific">Pseudolactococcus insecticola</name>
    <dbReference type="NCBI Taxonomy" id="2709158"/>
    <lineage>
        <taxon>Bacteria</taxon>
        <taxon>Bacillati</taxon>
        <taxon>Bacillota</taxon>
        <taxon>Bacilli</taxon>
        <taxon>Lactobacillales</taxon>
        <taxon>Streptococcaceae</taxon>
        <taxon>Pseudolactococcus</taxon>
    </lineage>
</organism>
<dbReference type="SUPFAM" id="SSF161098">
    <property type="entry name" value="MetI-like"/>
    <property type="match status" value="1"/>
</dbReference>
<comment type="similarity">
    <text evidence="7">In the N-terminal section; belongs to the binding-protein-dependent transport system permease family.</text>
</comment>
<dbReference type="InterPro" id="IPR058089">
    <property type="entry name" value="EgtUBC_SBD"/>
</dbReference>
<dbReference type="Gene3D" id="1.10.3720.10">
    <property type="entry name" value="MetI-like"/>
    <property type="match status" value="1"/>
</dbReference>
<keyword evidence="11" id="KW-1185">Reference proteome</keyword>
<dbReference type="RefSeq" id="WP_172355874.1">
    <property type="nucleotide sequence ID" value="NZ_BLLH01000003.1"/>
</dbReference>
<evidence type="ECO:0000256" key="8">
    <source>
        <dbReference type="RuleBase" id="RU363032"/>
    </source>
</evidence>
<dbReference type="CDD" id="cd06261">
    <property type="entry name" value="TM_PBP2"/>
    <property type="match status" value="1"/>
</dbReference>
<reference evidence="10 11" key="1">
    <citation type="submission" date="2020-02" db="EMBL/GenBank/DDBJ databases">
        <title>Draft genome sequence of Lactococcus sp. Hs20B0-1.</title>
        <authorList>
            <person name="Noda S."/>
            <person name="Yuki M."/>
            <person name="Ohkuma M."/>
        </authorList>
    </citation>
    <scope>NUCLEOTIDE SEQUENCE [LARGE SCALE GENOMIC DNA]</scope>
    <source>
        <strain evidence="10 11">Hs20B0-1</strain>
    </source>
</reference>
<evidence type="ECO:0000256" key="6">
    <source>
        <dbReference type="ARBA" id="ARBA00035642"/>
    </source>
</evidence>
<dbReference type="EMBL" id="BLLH01000003">
    <property type="protein sequence ID" value="GFH40382.1"/>
    <property type="molecule type" value="Genomic_DNA"/>
</dbReference>
<keyword evidence="3 8" id="KW-0812">Transmembrane</keyword>
<dbReference type="AlphaFoldDB" id="A0A6A0B582"/>
<evidence type="ECO:0000256" key="7">
    <source>
        <dbReference type="ARBA" id="ARBA00035652"/>
    </source>
</evidence>
<evidence type="ECO:0000313" key="11">
    <source>
        <dbReference type="Proteomes" id="UP000475928"/>
    </source>
</evidence>
<evidence type="ECO:0000256" key="3">
    <source>
        <dbReference type="ARBA" id="ARBA00022692"/>
    </source>
</evidence>
<evidence type="ECO:0000256" key="4">
    <source>
        <dbReference type="ARBA" id="ARBA00022989"/>
    </source>
</evidence>
<accession>A0A6A0B582</accession>
<gene>
    <name evidence="10" type="ORF">Hs20B_07800</name>
</gene>
<feature type="transmembrane region" description="Helical" evidence="8">
    <location>
        <begin position="179"/>
        <end position="201"/>
    </location>
</feature>
<dbReference type="Gene3D" id="3.40.190.10">
    <property type="entry name" value="Periplasmic binding protein-like II"/>
    <property type="match status" value="1"/>
</dbReference>
<evidence type="ECO:0000313" key="10">
    <source>
        <dbReference type="EMBL" id="GFH40382.1"/>
    </source>
</evidence>
<evidence type="ECO:0000256" key="1">
    <source>
        <dbReference type="ARBA" id="ARBA00004141"/>
    </source>
</evidence>
<feature type="transmembrane region" description="Helical" evidence="8">
    <location>
        <begin position="207"/>
        <end position="226"/>
    </location>
</feature>
<comment type="similarity">
    <text evidence="6">In the C-terminal section; belongs to the OsmX family.</text>
</comment>
<comment type="subcellular location">
    <subcellularLocation>
        <location evidence="8">Cell membrane</location>
        <topology evidence="8">Multi-pass membrane protein</topology>
    </subcellularLocation>
    <subcellularLocation>
        <location evidence="1">Membrane</location>
        <topology evidence="1">Multi-pass membrane protein</topology>
    </subcellularLocation>
</comment>
<sequence length="513" mass="55657">MSQLFKTISERRGDIVTAVFEHLTISFFALLIASVIAIFLAIVLSHHKRTAGIVLQITSILQTIPSLALLGLLIPLVGIGTIPALIALVIYALLPIFQNTFVGLSQIDPSLSEAADAFGLSRLQKLIKLEIPLALPVIVSGVRTALVLIIGTATLAALIGAGGLGTFILLGIDRNDTNLIIIGAVLSALLAIIFSALIGFMQKKRPIVAVISLLSLTVVLGGISLAQSDIFKPKVKENIVIAGKLGSEPEILINMYKDLIEAQDKNVTVTLKPNFGKTTFLFNALKSDKIDIYPEFTGTVLESIVKVPENEKGKVFSSEATYQKGKKLLKSQFDMDFLKPMSYQNTYAVAVKKSFAKANHLTTISDLKAIQDKVKAGFTLEFIDRGDGYKGIQSKYGENFASVSSMEPALRYQAINSGAVNVIDAYSTDSEIKRYDLVVLKDDKQLFPPYQGAPILKADFAKAHPKIVKALNKLAGKISESDMSEMNYDVAVKKVSAEKVAQDYLEKHGLLEK</sequence>
<dbReference type="GO" id="GO:0043190">
    <property type="term" value="C:ATP-binding cassette (ABC) transporter complex"/>
    <property type="evidence" value="ECO:0007669"/>
    <property type="project" value="InterPro"/>
</dbReference>
<dbReference type="InterPro" id="IPR051204">
    <property type="entry name" value="ABC_transp_perm/SBD"/>
</dbReference>
<dbReference type="PROSITE" id="PS50928">
    <property type="entry name" value="ABC_TM1"/>
    <property type="match status" value="1"/>
</dbReference>
<comment type="similarity">
    <text evidence="8">Belongs to the binding-protein-dependent transport system permease family.</text>
</comment>
<dbReference type="GO" id="GO:0022857">
    <property type="term" value="F:transmembrane transporter activity"/>
    <property type="evidence" value="ECO:0007669"/>
    <property type="project" value="InterPro"/>
</dbReference>